<dbReference type="GeneID" id="103016461"/>
<dbReference type="PIRSF" id="PIRSF036429">
    <property type="entry name" value="P5C_syn"/>
    <property type="match status" value="1"/>
</dbReference>
<feature type="domain" description="Aspartate/glutamate/uridylate kinase" evidence="18">
    <location>
        <begin position="74"/>
        <end position="297"/>
    </location>
</feature>
<dbReference type="NCBIfam" id="TIGR01092">
    <property type="entry name" value="P5CS"/>
    <property type="match status" value="1"/>
</dbReference>
<dbReference type="Gene3D" id="3.40.309.10">
    <property type="entry name" value="Aldehyde Dehydrogenase, Chain A, domain 2"/>
    <property type="match status" value="1"/>
</dbReference>
<organism evidence="19 20">
    <name type="scientific">Balaenoptera acutorostrata</name>
    <name type="common">Common minke whale</name>
    <name type="synonym">Balaena rostrata</name>
    <dbReference type="NCBI Taxonomy" id="9767"/>
    <lineage>
        <taxon>Eukaryota</taxon>
        <taxon>Metazoa</taxon>
        <taxon>Chordata</taxon>
        <taxon>Craniata</taxon>
        <taxon>Vertebrata</taxon>
        <taxon>Euteleostomi</taxon>
        <taxon>Mammalia</taxon>
        <taxon>Eutheria</taxon>
        <taxon>Laurasiatheria</taxon>
        <taxon>Artiodactyla</taxon>
        <taxon>Whippomorpha</taxon>
        <taxon>Cetacea</taxon>
        <taxon>Mysticeti</taxon>
        <taxon>Balaenopteridae</taxon>
        <taxon>Balaenoptera</taxon>
    </lineage>
</organism>
<evidence type="ECO:0000256" key="5">
    <source>
        <dbReference type="ARBA" id="ARBA00022605"/>
    </source>
</evidence>
<evidence type="ECO:0000256" key="2">
    <source>
        <dbReference type="ARBA" id="ARBA00005185"/>
    </source>
</evidence>
<dbReference type="InterPro" id="IPR016162">
    <property type="entry name" value="Ald_DH_N"/>
</dbReference>
<proteinExistence type="inferred from homology"/>
<comment type="similarity">
    <text evidence="3 16">In the C-terminal section; belongs to the gamma-glutamyl phosphate reductase family.</text>
</comment>
<evidence type="ECO:0000256" key="8">
    <source>
        <dbReference type="ARBA" id="ARBA00022741"/>
    </source>
</evidence>
<dbReference type="RefSeq" id="XP_057387158.1">
    <property type="nucleotide sequence ID" value="XM_057531175.1"/>
</dbReference>
<dbReference type="InterPro" id="IPR036393">
    <property type="entry name" value="AceGlu_kinase-like_sf"/>
</dbReference>
<evidence type="ECO:0000256" key="9">
    <source>
        <dbReference type="ARBA" id="ARBA00022777"/>
    </source>
</evidence>
<dbReference type="Gene3D" id="3.40.605.10">
    <property type="entry name" value="Aldehyde Dehydrogenase, Chain A, domain 1"/>
    <property type="match status" value="1"/>
</dbReference>
<comment type="catalytic activity">
    <reaction evidence="14 16">
        <text>L-glutamate 5-semialdehyde + phosphate + NADP(+) = L-glutamyl 5-phosphate + NADPH + H(+)</text>
        <dbReference type="Rhea" id="RHEA:19541"/>
        <dbReference type="ChEBI" id="CHEBI:15378"/>
        <dbReference type="ChEBI" id="CHEBI:43474"/>
        <dbReference type="ChEBI" id="CHEBI:57783"/>
        <dbReference type="ChEBI" id="CHEBI:58066"/>
        <dbReference type="ChEBI" id="CHEBI:58274"/>
        <dbReference type="ChEBI" id="CHEBI:58349"/>
        <dbReference type="EC" id="1.2.1.41"/>
    </reaction>
</comment>
<keyword evidence="8 16" id="KW-0547">Nucleotide-binding</keyword>
<dbReference type="PANTHER" id="PTHR11063:SF8">
    <property type="entry name" value="DELTA-1-PYRROLINE-5-CARBOXYLATE SYNTHASE"/>
    <property type="match status" value="1"/>
</dbReference>
<evidence type="ECO:0000259" key="17">
    <source>
        <dbReference type="Pfam" id="PF00171"/>
    </source>
</evidence>
<dbReference type="PRINTS" id="PR00474">
    <property type="entry name" value="GLU5KINASE"/>
</dbReference>
<comment type="pathway">
    <text evidence="1 16">Amino-acid biosynthesis; L-proline biosynthesis; L-glutamate 5-semialdehyde from L-glutamate: step 2/2.</text>
</comment>
<evidence type="ECO:0000256" key="3">
    <source>
        <dbReference type="ARBA" id="ARBA00006300"/>
    </source>
</evidence>
<dbReference type="CDD" id="cd04256">
    <property type="entry name" value="AAK_P5CS_ProBA"/>
    <property type="match status" value="1"/>
</dbReference>
<keyword evidence="5 16" id="KW-0028">Amino-acid biosynthesis</keyword>
<evidence type="ECO:0000256" key="10">
    <source>
        <dbReference type="ARBA" id="ARBA00022840"/>
    </source>
</evidence>
<keyword evidence="10 16" id="KW-0067">ATP-binding</keyword>
<dbReference type="Proteomes" id="UP001652580">
    <property type="component" value="Chromosome 16"/>
</dbReference>
<dbReference type="InterPro" id="IPR005766">
    <property type="entry name" value="P5_carboxy_syn"/>
</dbReference>
<evidence type="ECO:0000256" key="16">
    <source>
        <dbReference type="PIRNR" id="PIRNR036429"/>
    </source>
</evidence>
<evidence type="ECO:0000256" key="4">
    <source>
        <dbReference type="ARBA" id="ARBA00009302"/>
    </source>
</evidence>
<dbReference type="InterPro" id="IPR000965">
    <property type="entry name" value="GPR_dom"/>
</dbReference>
<dbReference type="InterPro" id="IPR020593">
    <property type="entry name" value="G-glutamylP_reductase_CS"/>
</dbReference>
<dbReference type="CDD" id="cd07079">
    <property type="entry name" value="ALDH_F18-19_ProA-GPR"/>
    <property type="match status" value="1"/>
</dbReference>
<evidence type="ECO:0000256" key="6">
    <source>
        <dbReference type="ARBA" id="ARBA00022650"/>
    </source>
</evidence>
<comment type="similarity">
    <text evidence="4 16">In the N-terminal section; belongs to the glutamate 5-kinase family.</text>
</comment>
<gene>
    <name evidence="20" type="primary">ALDH18A1</name>
</gene>
<dbReference type="EC" id="2.7.2.11" evidence="16"/>
<evidence type="ECO:0000313" key="19">
    <source>
        <dbReference type="Proteomes" id="UP001652580"/>
    </source>
</evidence>
<dbReference type="EC" id="1.2.1.41" evidence="16"/>
<dbReference type="NCBIfam" id="NF001221">
    <property type="entry name" value="PRK00197.1"/>
    <property type="match status" value="1"/>
</dbReference>
<evidence type="ECO:0000256" key="15">
    <source>
        <dbReference type="ARBA" id="ARBA00049141"/>
    </source>
</evidence>
<keyword evidence="9 16" id="KW-0418">Kinase</keyword>
<dbReference type="InterPro" id="IPR016161">
    <property type="entry name" value="Ald_DH/histidinol_DH"/>
</dbReference>
<dbReference type="PROSITE" id="PS01223">
    <property type="entry name" value="PROA"/>
    <property type="match status" value="1"/>
</dbReference>
<dbReference type="Gene3D" id="3.40.1160.10">
    <property type="entry name" value="Acetylglutamate kinase-like"/>
    <property type="match status" value="1"/>
</dbReference>
<evidence type="ECO:0000256" key="13">
    <source>
        <dbReference type="ARBA" id="ARBA00023268"/>
    </source>
</evidence>
<evidence type="ECO:0000256" key="11">
    <source>
        <dbReference type="ARBA" id="ARBA00022857"/>
    </source>
</evidence>
<evidence type="ECO:0000256" key="12">
    <source>
        <dbReference type="ARBA" id="ARBA00023002"/>
    </source>
</evidence>
<dbReference type="SUPFAM" id="SSF53720">
    <property type="entry name" value="ALDH-like"/>
    <property type="match status" value="1"/>
</dbReference>
<dbReference type="SUPFAM" id="SSF53633">
    <property type="entry name" value="Carbamate kinase-like"/>
    <property type="match status" value="1"/>
</dbReference>
<sequence>MLSRVYRSGSQSFTHRLLPWVQSTTLSRSWAAGRVQPSAIRHVRSWSNIPFITVPLSRMHGKSFAHRSELKHAKRIVVKLGSAVVTRGDECGLALGRLASIVEQVSVLQNQGREMMLVTSGAVAFGKQRLRHEILLSQSVRQALHSGQNQLKEMILVTNLDFHDEQKRRNLNGTLHELLRMNIVPIVNTNDAVVPPAEPNSDLQGVNVISVKDNDSLAARLAVEMKTDLLIVLSDVEGLFDSPPGSDDAKLIDIFYPGDQQSVTFGTKSRVAMGGMEAKVKAALWALQGGTSVVIANGTHPKVSGHVITDIVEGKKVGTFFSEVKPAGPTVEQQGEMARSGGRLLATLEPEQRAEIIHHLADLLTDQRDEILLANKKDLEEAEGRLAAPLLKRLSLSTSKLNSLAIGLRQIAASSQDSVGRVLRRTRIAKDLELEQVTVPIGVLLVIFESRPDCLPQVAALAIASGNGLLLKGGKEASHSNRILHLLTQEALSIHGVKEAVQLVNTREEVEDLCRLDKMIDLIIPRGSSQLVRNIQKAAKGIPVMGHSEGICHMYVDSEASVDKVTRLVRDSKCEYPAACNALETLLIHRDLLRTPLFDQIIDMLRVEQVKIHAGPKFASYLTFSPSEVKSLRTEYGDLELCIEVVDSVQEAIDHIHKYGSSHTDVIITENEKTAEFFLQHVDSACVFWNASTRFSDGYRFGLGAEVGISTSRIHARGPVGLEGLLTTKWLLRGQDHVVSDFSEHGSLKYLHESLPIPQRNTN</sequence>
<dbReference type="Pfam" id="PF00171">
    <property type="entry name" value="Aldedh"/>
    <property type="match status" value="1"/>
</dbReference>
<dbReference type="InterPro" id="IPR001048">
    <property type="entry name" value="Asp/Glu/Uridylate_kinase"/>
</dbReference>
<dbReference type="InterPro" id="IPR001057">
    <property type="entry name" value="Glu/AcGlu_kinase"/>
</dbReference>
<dbReference type="HAMAP" id="MF_00412">
    <property type="entry name" value="ProA"/>
    <property type="match status" value="1"/>
</dbReference>
<dbReference type="InterPro" id="IPR016163">
    <property type="entry name" value="Ald_DH_C"/>
</dbReference>
<dbReference type="NCBIfam" id="TIGR00407">
    <property type="entry name" value="proA"/>
    <property type="match status" value="1"/>
</dbReference>
<evidence type="ECO:0000259" key="18">
    <source>
        <dbReference type="Pfam" id="PF00696"/>
    </source>
</evidence>
<evidence type="ECO:0000256" key="1">
    <source>
        <dbReference type="ARBA" id="ARBA00004985"/>
    </source>
</evidence>
<keyword evidence="11 16" id="KW-0521">NADP</keyword>
<keyword evidence="7 16" id="KW-0808">Transferase</keyword>
<comment type="catalytic activity">
    <reaction evidence="15 16">
        <text>L-glutamate + ATP = L-glutamyl 5-phosphate + ADP</text>
        <dbReference type="Rhea" id="RHEA:14877"/>
        <dbReference type="ChEBI" id="CHEBI:29985"/>
        <dbReference type="ChEBI" id="CHEBI:30616"/>
        <dbReference type="ChEBI" id="CHEBI:58274"/>
        <dbReference type="ChEBI" id="CHEBI:456216"/>
        <dbReference type="EC" id="2.7.2.11"/>
    </reaction>
</comment>
<keyword evidence="12 16" id="KW-0560">Oxidoreductase</keyword>
<dbReference type="InterPro" id="IPR019797">
    <property type="entry name" value="Glutamate_5-kinase_CS"/>
</dbReference>
<feature type="domain" description="Aldehyde dehydrogenase" evidence="17">
    <location>
        <begin position="331"/>
        <end position="593"/>
    </location>
</feature>
<evidence type="ECO:0000313" key="20">
    <source>
        <dbReference type="RefSeq" id="XP_057387158.1"/>
    </source>
</evidence>
<comment type="pathway">
    <text evidence="2 16">Amino-acid biosynthesis; L-proline biosynthesis; L-glutamate 5-semialdehyde from L-glutamate: step 1/2.</text>
</comment>
<dbReference type="PROSITE" id="PS00902">
    <property type="entry name" value="GLUTAMATE_5_KINASE"/>
    <property type="match status" value="1"/>
</dbReference>
<keyword evidence="6 16" id="KW-0641">Proline biosynthesis</keyword>
<dbReference type="InterPro" id="IPR015590">
    <property type="entry name" value="Aldehyde_DH_dom"/>
</dbReference>
<keyword evidence="13" id="KW-0511">Multifunctional enzyme</keyword>
<evidence type="ECO:0000256" key="7">
    <source>
        <dbReference type="ARBA" id="ARBA00022679"/>
    </source>
</evidence>
<protein>
    <recommendedName>
        <fullName evidence="16">Delta-1-pyrroline-5-carboxylate synthase</fullName>
    </recommendedName>
    <domain>
        <recommendedName>
            <fullName evidence="16">Glutamate 5-kinase</fullName>
            <shortName evidence="16">GK</shortName>
            <ecNumber evidence="16">2.7.2.11</ecNumber>
        </recommendedName>
        <alternativeName>
            <fullName evidence="16">Gamma-glutamyl kinase</fullName>
        </alternativeName>
    </domain>
    <domain>
        <recommendedName>
            <fullName evidence="16">Gamma-glutamyl phosphate reductase</fullName>
            <shortName evidence="16">GPR</shortName>
            <ecNumber evidence="16">1.2.1.41</ecNumber>
        </recommendedName>
        <alternativeName>
            <fullName evidence="16">Glutamate-5-semialdehyde dehydrogenase</fullName>
        </alternativeName>
        <alternativeName>
            <fullName evidence="16">Glutamyl-gamma-semialdehyde dehydrogenase</fullName>
        </alternativeName>
    </domain>
</protein>
<reference evidence="20" key="1">
    <citation type="submission" date="2025-08" db="UniProtKB">
        <authorList>
            <consortium name="RefSeq"/>
        </authorList>
    </citation>
    <scope>IDENTIFICATION</scope>
</reference>
<evidence type="ECO:0000256" key="14">
    <source>
        <dbReference type="ARBA" id="ARBA00049024"/>
    </source>
</evidence>
<dbReference type="PANTHER" id="PTHR11063">
    <property type="entry name" value="GLUTAMATE SEMIALDEHYDE DEHYDROGENASE"/>
    <property type="match status" value="1"/>
</dbReference>
<dbReference type="Pfam" id="PF00696">
    <property type="entry name" value="AA_kinase"/>
    <property type="match status" value="1"/>
</dbReference>
<accession>A0ABM3SBD1</accession>
<name>A0ABM3SBD1_BALAC</name>
<keyword evidence="19" id="KW-1185">Reference proteome</keyword>
<dbReference type="InterPro" id="IPR041744">
    <property type="entry name" value="G5K_ProBA"/>
</dbReference>